<feature type="compositionally biased region" description="Polar residues" evidence="1">
    <location>
        <begin position="173"/>
        <end position="182"/>
    </location>
</feature>
<dbReference type="EMBL" id="ML977334">
    <property type="protein sequence ID" value="KAF2111431.1"/>
    <property type="molecule type" value="Genomic_DNA"/>
</dbReference>
<keyword evidence="3" id="KW-1185">Reference proteome</keyword>
<sequence length="252" mass="27485">MAPAIPTTEVVIARQASNTSQPFTLLFYSLLFSSPQHGSPFTTPTLSTHSLTHSPHFPTQQPLPPTNTMPKRKVDPETGERLSRNQPSPKTRKHRWEVRQWMKQQAGASSSLPARPQLTLERRRGGLGRGRGMEEFRRDMFQALVFTSRGEGEKGDAEGGGLESGTESRIPLPSTTSISPNTEMEEDTQKTVSDILGAMKGLLEKAVTLSSSSQSAQMLQDDGKERSRTGDGGEGGCGRNGGGQMVIEERIH</sequence>
<reference evidence="2" key="1">
    <citation type="journal article" date="2020" name="Stud. Mycol.">
        <title>101 Dothideomycetes genomes: a test case for predicting lifestyles and emergence of pathogens.</title>
        <authorList>
            <person name="Haridas S."/>
            <person name="Albert R."/>
            <person name="Binder M."/>
            <person name="Bloem J."/>
            <person name="Labutti K."/>
            <person name="Salamov A."/>
            <person name="Andreopoulos B."/>
            <person name="Baker S."/>
            <person name="Barry K."/>
            <person name="Bills G."/>
            <person name="Bluhm B."/>
            <person name="Cannon C."/>
            <person name="Castanera R."/>
            <person name="Culley D."/>
            <person name="Daum C."/>
            <person name="Ezra D."/>
            <person name="Gonzalez J."/>
            <person name="Henrissat B."/>
            <person name="Kuo A."/>
            <person name="Liang C."/>
            <person name="Lipzen A."/>
            <person name="Lutzoni F."/>
            <person name="Magnuson J."/>
            <person name="Mondo S."/>
            <person name="Nolan M."/>
            <person name="Ohm R."/>
            <person name="Pangilinan J."/>
            <person name="Park H.-J."/>
            <person name="Ramirez L."/>
            <person name="Alfaro M."/>
            <person name="Sun H."/>
            <person name="Tritt A."/>
            <person name="Yoshinaga Y."/>
            <person name="Zwiers L.-H."/>
            <person name="Turgeon B."/>
            <person name="Goodwin S."/>
            <person name="Spatafora J."/>
            <person name="Crous P."/>
            <person name="Grigoriev I."/>
        </authorList>
    </citation>
    <scope>NUCLEOTIDE SEQUENCE</scope>
    <source>
        <strain evidence="2">CBS 627.86</strain>
    </source>
</reference>
<feature type="region of interest" description="Disordered" evidence="1">
    <location>
        <begin position="150"/>
        <end position="186"/>
    </location>
</feature>
<evidence type="ECO:0000313" key="2">
    <source>
        <dbReference type="EMBL" id="KAF2111431.1"/>
    </source>
</evidence>
<feature type="compositionally biased region" description="Polar residues" evidence="1">
    <location>
        <begin position="102"/>
        <end position="112"/>
    </location>
</feature>
<dbReference type="Proteomes" id="UP000799770">
    <property type="component" value="Unassembled WGS sequence"/>
</dbReference>
<dbReference type="AlphaFoldDB" id="A0A6A5YZ97"/>
<feature type="compositionally biased region" description="Basic and acidic residues" evidence="1">
    <location>
        <begin position="72"/>
        <end position="83"/>
    </location>
</feature>
<name>A0A6A5YZ97_9PLEO</name>
<feature type="compositionally biased region" description="Basic and acidic residues" evidence="1">
    <location>
        <begin position="221"/>
        <end position="231"/>
    </location>
</feature>
<accession>A0A6A5YZ97</accession>
<organism evidence="2 3">
    <name type="scientific">Lophiotrema nucula</name>
    <dbReference type="NCBI Taxonomy" id="690887"/>
    <lineage>
        <taxon>Eukaryota</taxon>
        <taxon>Fungi</taxon>
        <taxon>Dikarya</taxon>
        <taxon>Ascomycota</taxon>
        <taxon>Pezizomycotina</taxon>
        <taxon>Dothideomycetes</taxon>
        <taxon>Pleosporomycetidae</taxon>
        <taxon>Pleosporales</taxon>
        <taxon>Lophiotremataceae</taxon>
        <taxon>Lophiotrema</taxon>
    </lineage>
</organism>
<feature type="compositionally biased region" description="Gly residues" evidence="1">
    <location>
        <begin position="232"/>
        <end position="244"/>
    </location>
</feature>
<evidence type="ECO:0000313" key="3">
    <source>
        <dbReference type="Proteomes" id="UP000799770"/>
    </source>
</evidence>
<proteinExistence type="predicted"/>
<gene>
    <name evidence="2" type="ORF">BDV96DRAFT_690339</name>
</gene>
<feature type="compositionally biased region" description="Low complexity" evidence="1">
    <location>
        <begin position="40"/>
        <end position="59"/>
    </location>
</feature>
<feature type="region of interest" description="Disordered" evidence="1">
    <location>
        <begin position="40"/>
        <end position="131"/>
    </location>
</feature>
<protein>
    <submittedName>
        <fullName evidence="2">Uncharacterized protein</fullName>
    </submittedName>
</protein>
<feature type="region of interest" description="Disordered" evidence="1">
    <location>
        <begin position="209"/>
        <end position="252"/>
    </location>
</feature>
<evidence type="ECO:0000256" key="1">
    <source>
        <dbReference type="SAM" id="MobiDB-lite"/>
    </source>
</evidence>